<dbReference type="PANTHER" id="PTHR12634:SF15">
    <property type="entry name" value="SERINE_THREONINE-PROTEIN PHOSPHATASE 6 REGULATORY SUBUNIT 2"/>
    <property type="match status" value="1"/>
</dbReference>
<dbReference type="GO" id="GO:0019888">
    <property type="term" value="F:protein phosphatase regulator activity"/>
    <property type="evidence" value="ECO:0007669"/>
    <property type="project" value="TreeGrafter"/>
</dbReference>
<gene>
    <name evidence="3" type="ORF">GSONMT00022304001</name>
</gene>
<reference evidence="3" key="1">
    <citation type="journal article" date="2014" name="Nat. Commun.">
        <title>The rainbow trout genome provides novel insights into evolution after whole-genome duplication in vertebrates.</title>
        <authorList>
            <person name="Berthelot C."/>
            <person name="Brunet F."/>
            <person name="Chalopin D."/>
            <person name="Juanchich A."/>
            <person name="Bernard M."/>
            <person name="Noel B."/>
            <person name="Bento P."/>
            <person name="Da Silva C."/>
            <person name="Labadie K."/>
            <person name="Alberti A."/>
            <person name="Aury J.M."/>
            <person name="Louis A."/>
            <person name="Dehais P."/>
            <person name="Bardou P."/>
            <person name="Montfort J."/>
            <person name="Klopp C."/>
            <person name="Cabau C."/>
            <person name="Gaspin C."/>
            <person name="Thorgaard G.H."/>
            <person name="Boussaha M."/>
            <person name="Quillet E."/>
            <person name="Guyomard R."/>
            <person name="Galiana D."/>
            <person name="Bobe J."/>
            <person name="Volff J.N."/>
            <person name="Genet C."/>
            <person name="Wincker P."/>
            <person name="Jaillon O."/>
            <person name="Roest Crollius H."/>
            <person name="Guiguen Y."/>
        </authorList>
    </citation>
    <scope>NUCLEOTIDE SEQUENCE [LARGE SCALE GENOMIC DNA]</scope>
</reference>
<dbReference type="Pfam" id="PF04499">
    <property type="entry name" value="SAPS"/>
    <property type="match status" value="1"/>
</dbReference>
<evidence type="ECO:0000313" key="3">
    <source>
        <dbReference type="EMBL" id="CDQ97453.1"/>
    </source>
</evidence>
<dbReference type="InterPro" id="IPR007587">
    <property type="entry name" value="SAPS"/>
</dbReference>
<evidence type="ECO:0000256" key="2">
    <source>
        <dbReference type="SAM" id="MobiDB-lite"/>
    </source>
</evidence>
<organism evidence="3 4">
    <name type="scientific">Oncorhynchus mykiss</name>
    <name type="common">Rainbow trout</name>
    <name type="synonym">Salmo gairdneri</name>
    <dbReference type="NCBI Taxonomy" id="8022"/>
    <lineage>
        <taxon>Eukaryota</taxon>
        <taxon>Metazoa</taxon>
        <taxon>Chordata</taxon>
        <taxon>Craniata</taxon>
        <taxon>Vertebrata</taxon>
        <taxon>Euteleostomi</taxon>
        <taxon>Actinopterygii</taxon>
        <taxon>Neopterygii</taxon>
        <taxon>Teleostei</taxon>
        <taxon>Protacanthopterygii</taxon>
        <taxon>Salmoniformes</taxon>
        <taxon>Salmonidae</taxon>
        <taxon>Salmoninae</taxon>
        <taxon>Oncorhynchus</taxon>
    </lineage>
</organism>
<evidence type="ECO:0000313" key="4">
    <source>
        <dbReference type="Proteomes" id="UP000193380"/>
    </source>
</evidence>
<name>A0A060Z014_ONCMY</name>
<accession>A0A060Z014</accession>
<reference evidence="3" key="2">
    <citation type="submission" date="2014-03" db="EMBL/GenBank/DDBJ databases">
        <authorList>
            <person name="Genoscope - CEA"/>
        </authorList>
    </citation>
    <scope>NUCLEOTIDE SEQUENCE</scope>
</reference>
<dbReference type="GO" id="GO:0005829">
    <property type="term" value="C:cytosol"/>
    <property type="evidence" value="ECO:0007669"/>
    <property type="project" value="TreeGrafter"/>
</dbReference>
<dbReference type="GO" id="GO:0005634">
    <property type="term" value="C:nucleus"/>
    <property type="evidence" value="ECO:0007669"/>
    <property type="project" value="TreeGrafter"/>
</dbReference>
<feature type="compositionally biased region" description="Pro residues" evidence="2">
    <location>
        <begin position="123"/>
        <end position="132"/>
    </location>
</feature>
<dbReference type="AlphaFoldDB" id="A0A060Z014"/>
<feature type="region of interest" description="Disordered" evidence="2">
    <location>
        <begin position="88"/>
        <end position="139"/>
    </location>
</feature>
<dbReference type="PANTHER" id="PTHR12634">
    <property type="entry name" value="SIT4 YEAST -ASSOCIATING PROTEIN-RELATED"/>
    <property type="match status" value="1"/>
</dbReference>
<comment type="similarity">
    <text evidence="1">Belongs to the SAPS family.</text>
</comment>
<evidence type="ECO:0000256" key="1">
    <source>
        <dbReference type="ARBA" id="ARBA00006180"/>
    </source>
</evidence>
<dbReference type="Proteomes" id="UP000193380">
    <property type="component" value="Unassembled WGS sequence"/>
</dbReference>
<dbReference type="STRING" id="8022.A0A060Z014"/>
<sequence>MSYYTCFDDTIYNNTVTLELCRLQTISLLLDLFFKYTWNNFLHFQVELCVAAILSHSAQEERPQAGLVIQERPLVPLEDIPQASFVAQENPMFPQKENPQGSLPTQEKPRLQQEPQENHALPGPKPPLPSVPPDISTHNPLVTHLFQDCRLVQRILEAWEENDKTQ</sequence>
<dbReference type="EMBL" id="FR930914">
    <property type="protein sequence ID" value="CDQ97453.1"/>
    <property type="molecule type" value="Genomic_DNA"/>
</dbReference>
<proteinExistence type="inferred from homology"/>
<protein>
    <submittedName>
        <fullName evidence="3">Uncharacterized protein</fullName>
    </submittedName>
</protein>
<dbReference type="PaxDb" id="8022-A0A060Z014"/>
<dbReference type="GO" id="GO:0019903">
    <property type="term" value="F:protein phosphatase binding"/>
    <property type="evidence" value="ECO:0007669"/>
    <property type="project" value="InterPro"/>
</dbReference>